<evidence type="ECO:0000313" key="2">
    <source>
        <dbReference type="EMBL" id="GAA1671258.1"/>
    </source>
</evidence>
<dbReference type="CDD" id="cd06587">
    <property type="entry name" value="VOC"/>
    <property type="match status" value="1"/>
</dbReference>
<organism evidence="2 3">
    <name type="scientific">Glycomyces endophyticus</name>
    <dbReference type="NCBI Taxonomy" id="480996"/>
    <lineage>
        <taxon>Bacteria</taxon>
        <taxon>Bacillati</taxon>
        <taxon>Actinomycetota</taxon>
        <taxon>Actinomycetes</taxon>
        <taxon>Glycomycetales</taxon>
        <taxon>Glycomycetaceae</taxon>
        <taxon>Glycomyces</taxon>
    </lineage>
</organism>
<sequence length="129" mass="14187">MTLNWQCIVVDAADPRTLGPWWAELLGWRITHDTENEVVLEPAEGSPQDGVSPDLLFIKVPEGKSTKNRIHLDLRPDDQAAEVARAEAMGATRVDVGQGGDKSWVVMTDPAGNEFCILRAFTPEELASF</sequence>
<dbReference type="Gene3D" id="3.10.180.10">
    <property type="entry name" value="2,3-Dihydroxybiphenyl 1,2-Dioxygenase, domain 1"/>
    <property type="match status" value="1"/>
</dbReference>
<keyword evidence="3" id="KW-1185">Reference proteome</keyword>
<protein>
    <submittedName>
        <fullName evidence="2">VOC family protein</fullName>
    </submittedName>
</protein>
<dbReference type="EMBL" id="BAAAQF010000005">
    <property type="protein sequence ID" value="GAA1671258.1"/>
    <property type="molecule type" value="Genomic_DNA"/>
</dbReference>
<proteinExistence type="predicted"/>
<dbReference type="Proteomes" id="UP001499851">
    <property type="component" value="Unassembled WGS sequence"/>
</dbReference>
<evidence type="ECO:0000259" key="1">
    <source>
        <dbReference type="PROSITE" id="PS51819"/>
    </source>
</evidence>
<dbReference type="SUPFAM" id="SSF54593">
    <property type="entry name" value="Glyoxalase/Bleomycin resistance protein/Dihydroxybiphenyl dioxygenase"/>
    <property type="match status" value="1"/>
</dbReference>
<dbReference type="PANTHER" id="PTHR35908">
    <property type="entry name" value="HYPOTHETICAL FUSION PROTEIN"/>
    <property type="match status" value="1"/>
</dbReference>
<evidence type="ECO:0000313" key="3">
    <source>
        <dbReference type="Proteomes" id="UP001499851"/>
    </source>
</evidence>
<dbReference type="InterPro" id="IPR029068">
    <property type="entry name" value="Glyas_Bleomycin-R_OHBP_Dase"/>
</dbReference>
<dbReference type="PANTHER" id="PTHR35908:SF1">
    <property type="entry name" value="CONSERVED PROTEIN"/>
    <property type="match status" value="1"/>
</dbReference>
<dbReference type="InterPro" id="IPR037523">
    <property type="entry name" value="VOC_core"/>
</dbReference>
<name>A0ABP4SDM7_9ACTN</name>
<dbReference type="InterPro" id="IPR041581">
    <property type="entry name" value="Glyoxalase_6"/>
</dbReference>
<dbReference type="PROSITE" id="PS51819">
    <property type="entry name" value="VOC"/>
    <property type="match status" value="1"/>
</dbReference>
<dbReference type="RefSeq" id="WP_344484312.1">
    <property type="nucleotide sequence ID" value="NZ_BAAAQF010000005.1"/>
</dbReference>
<reference evidence="3" key="1">
    <citation type="journal article" date="2019" name="Int. J. Syst. Evol. Microbiol.">
        <title>The Global Catalogue of Microorganisms (GCM) 10K type strain sequencing project: providing services to taxonomists for standard genome sequencing and annotation.</title>
        <authorList>
            <consortium name="The Broad Institute Genomics Platform"/>
            <consortium name="The Broad Institute Genome Sequencing Center for Infectious Disease"/>
            <person name="Wu L."/>
            <person name="Ma J."/>
        </authorList>
    </citation>
    <scope>NUCLEOTIDE SEQUENCE [LARGE SCALE GENOMIC DNA]</scope>
    <source>
        <strain evidence="3">JCM 16001</strain>
    </source>
</reference>
<dbReference type="Pfam" id="PF18029">
    <property type="entry name" value="Glyoxalase_6"/>
    <property type="match status" value="1"/>
</dbReference>
<comment type="caution">
    <text evidence="2">The sequence shown here is derived from an EMBL/GenBank/DDBJ whole genome shotgun (WGS) entry which is preliminary data.</text>
</comment>
<accession>A0ABP4SDM7</accession>
<gene>
    <name evidence="2" type="ORF">GCM10009830_16560</name>
</gene>
<feature type="domain" description="VOC" evidence="1">
    <location>
        <begin position="4"/>
        <end position="120"/>
    </location>
</feature>